<accession>A0ACB8S3X5</accession>
<reference evidence="1" key="2">
    <citation type="journal article" date="2022" name="New Phytol.">
        <title>Evolutionary transition to the ectomycorrhizal habit in the genomes of a hyperdiverse lineage of mushroom-forming fungi.</title>
        <authorList>
            <person name="Looney B."/>
            <person name="Miyauchi S."/>
            <person name="Morin E."/>
            <person name="Drula E."/>
            <person name="Courty P.E."/>
            <person name="Kohler A."/>
            <person name="Kuo A."/>
            <person name="LaButti K."/>
            <person name="Pangilinan J."/>
            <person name="Lipzen A."/>
            <person name="Riley R."/>
            <person name="Andreopoulos W."/>
            <person name="He G."/>
            <person name="Johnson J."/>
            <person name="Nolan M."/>
            <person name="Tritt A."/>
            <person name="Barry K.W."/>
            <person name="Grigoriev I.V."/>
            <person name="Nagy L.G."/>
            <person name="Hibbett D."/>
            <person name="Henrissat B."/>
            <person name="Matheny P.B."/>
            <person name="Labbe J."/>
            <person name="Martin F.M."/>
        </authorList>
    </citation>
    <scope>NUCLEOTIDE SEQUENCE</scope>
    <source>
        <strain evidence="1">FP105234-sp</strain>
    </source>
</reference>
<comment type="caution">
    <text evidence="1">The sequence shown here is derived from an EMBL/GenBank/DDBJ whole genome shotgun (WGS) entry which is preliminary data.</text>
</comment>
<name>A0ACB8S3X5_9AGAM</name>
<dbReference type="Proteomes" id="UP000814033">
    <property type="component" value="Unassembled WGS sequence"/>
</dbReference>
<organism evidence="1 2">
    <name type="scientific">Auriscalpium vulgare</name>
    <dbReference type="NCBI Taxonomy" id="40419"/>
    <lineage>
        <taxon>Eukaryota</taxon>
        <taxon>Fungi</taxon>
        <taxon>Dikarya</taxon>
        <taxon>Basidiomycota</taxon>
        <taxon>Agaricomycotina</taxon>
        <taxon>Agaricomycetes</taxon>
        <taxon>Russulales</taxon>
        <taxon>Auriscalpiaceae</taxon>
        <taxon>Auriscalpium</taxon>
    </lineage>
</organism>
<reference evidence="1" key="1">
    <citation type="submission" date="2021-02" db="EMBL/GenBank/DDBJ databases">
        <authorList>
            <consortium name="DOE Joint Genome Institute"/>
            <person name="Ahrendt S."/>
            <person name="Looney B.P."/>
            <person name="Miyauchi S."/>
            <person name="Morin E."/>
            <person name="Drula E."/>
            <person name="Courty P.E."/>
            <person name="Chicoki N."/>
            <person name="Fauchery L."/>
            <person name="Kohler A."/>
            <person name="Kuo A."/>
            <person name="Labutti K."/>
            <person name="Pangilinan J."/>
            <person name="Lipzen A."/>
            <person name="Riley R."/>
            <person name="Andreopoulos W."/>
            <person name="He G."/>
            <person name="Johnson J."/>
            <person name="Barry K.W."/>
            <person name="Grigoriev I.V."/>
            <person name="Nagy L."/>
            <person name="Hibbett D."/>
            <person name="Henrissat B."/>
            <person name="Matheny P.B."/>
            <person name="Labbe J."/>
            <person name="Martin F."/>
        </authorList>
    </citation>
    <scope>NUCLEOTIDE SEQUENCE</scope>
    <source>
        <strain evidence="1">FP105234-sp</strain>
    </source>
</reference>
<gene>
    <name evidence="1" type="ORF">FA95DRAFT_1676621</name>
</gene>
<dbReference type="EMBL" id="MU275860">
    <property type="protein sequence ID" value="KAI0050596.1"/>
    <property type="molecule type" value="Genomic_DNA"/>
</dbReference>
<proteinExistence type="predicted"/>
<keyword evidence="2" id="KW-1185">Reference proteome</keyword>
<sequence length="260" mass="25530">MRLPSSSSLFLASLAVSSSSSSISALAAPAGDSGLSDANPAANGTYASPPPHDTNKRAPSTMSDIVAALPIVGPILEPMLAPLMGPAAMAEEVPADKAQATLKTLTDAVTGAVQEAAKAANAPQPPHRRGVLPPAVGAAVPAGAPALPAGAPAPPAPPAGAPAPPALPHLPASPLPSPPSPPHKRADDDDDRPMPSPYSPTPASPTPAEYGSPYPSAAALLFSPPMPRNPPNTPVARADGDDTPPLLGSSTQSSAPSPSA</sequence>
<evidence type="ECO:0000313" key="1">
    <source>
        <dbReference type="EMBL" id="KAI0050596.1"/>
    </source>
</evidence>
<protein>
    <submittedName>
        <fullName evidence="1">Uncharacterized protein</fullName>
    </submittedName>
</protein>
<evidence type="ECO:0000313" key="2">
    <source>
        <dbReference type="Proteomes" id="UP000814033"/>
    </source>
</evidence>